<dbReference type="InterPro" id="IPR022770">
    <property type="entry name" value="IucA/IucC-like_C"/>
</dbReference>
<dbReference type="PANTHER" id="PTHR34384:SF5">
    <property type="entry name" value="L-2,3-DIAMINOPROPANOATE--CITRATE LIGASE"/>
    <property type="match status" value="1"/>
</dbReference>
<accession>A0A9W8LYR7</accession>
<dbReference type="OrthoDB" id="2117718at2759"/>
<dbReference type="PANTHER" id="PTHR34384">
    <property type="entry name" value="L-2,3-DIAMINOPROPANOATE--CITRATE LIGASE"/>
    <property type="match status" value="1"/>
</dbReference>
<protein>
    <submittedName>
        <fullName evidence="3">Uncharacterized protein</fullName>
    </submittedName>
</protein>
<dbReference type="InterPro" id="IPR037455">
    <property type="entry name" value="LucA/IucC-like"/>
</dbReference>
<dbReference type="Pfam" id="PF06276">
    <property type="entry name" value="FhuF"/>
    <property type="match status" value="1"/>
</dbReference>
<gene>
    <name evidence="3" type="ORF">IWW36_003234</name>
</gene>
<dbReference type="AlphaFoldDB" id="A0A9W8LYR7"/>
<name>A0A9W8LYR7_9FUNG</name>
<evidence type="ECO:0000313" key="3">
    <source>
        <dbReference type="EMBL" id="KAJ2848551.1"/>
    </source>
</evidence>
<comment type="caution">
    <text evidence="3">The sequence shown here is derived from an EMBL/GenBank/DDBJ whole genome shotgun (WGS) entry which is preliminary data.</text>
</comment>
<reference evidence="3" key="1">
    <citation type="submission" date="2022-07" db="EMBL/GenBank/DDBJ databases">
        <title>Phylogenomic reconstructions and comparative analyses of Kickxellomycotina fungi.</title>
        <authorList>
            <person name="Reynolds N.K."/>
            <person name="Stajich J.E."/>
            <person name="Barry K."/>
            <person name="Grigoriev I.V."/>
            <person name="Crous P."/>
            <person name="Smith M.E."/>
        </authorList>
    </citation>
    <scope>NUCLEOTIDE SEQUENCE</scope>
    <source>
        <strain evidence="3">NRRL 1566</strain>
    </source>
</reference>
<evidence type="ECO:0000259" key="2">
    <source>
        <dbReference type="Pfam" id="PF06276"/>
    </source>
</evidence>
<feature type="domain" description="Aerobactin siderophore biosynthesis IucA/IucC-like C-terminal" evidence="2">
    <location>
        <begin position="453"/>
        <end position="574"/>
    </location>
</feature>
<dbReference type="Proteomes" id="UP001139887">
    <property type="component" value="Unassembled WGS sequence"/>
</dbReference>
<feature type="domain" description="Aerobactin siderophore biosynthesis IucA/IucC N-terminal" evidence="1">
    <location>
        <begin position="197"/>
        <end position="428"/>
    </location>
</feature>
<dbReference type="Pfam" id="PF04183">
    <property type="entry name" value="IucA_IucC"/>
    <property type="match status" value="1"/>
</dbReference>
<dbReference type="EMBL" id="JANBUW010000156">
    <property type="protein sequence ID" value="KAJ2848551.1"/>
    <property type="molecule type" value="Genomic_DNA"/>
</dbReference>
<evidence type="ECO:0000313" key="4">
    <source>
        <dbReference type="Proteomes" id="UP001139887"/>
    </source>
</evidence>
<dbReference type="GO" id="GO:0019290">
    <property type="term" value="P:siderophore biosynthetic process"/>
    <property type="evidence" value="ECO:0007669"/>
    <property type="project" value="InterPro"/>
</dbReference>
<evidence type="ECO:0000259" key="1">
    <source>
        <dbReference type="Pfam" id="PF04183"/>
    </source>
</evidence>
<proteinExistence type="predicted"/>
<dbReference type="InterPro" id="IPR007310">
    <property type="entry name" value="Aerobactin_biosyn_IucA/IucC_N"/>
</dbReference>
<organism evidence="3 4">
    <name type="scientific">Coemansia brasiliensis</name>
    <dbReference type="NCBI Taxonomy" id="2650707"/>
    <lineage>
        <taxon>Eukaryota</taxon>
        <taxon>Fungi</taxon>
        <taxon>Fungi incertae sedis</taxon>
        <taxon>Zoopagomycota</taxon>
        <taxon>Kickxellomycotina</taxon>
        <taxon>Kickxellomycetes</taxon>
        <taxon>Kickxellales</taxon>
        <taxon>Kickxellaceae</taxon>
        <taxon>Coemansia</taxon>
    </lineage>
</organism>
<keyword evidence="4" id="KW-1185">Reference proteome</keyword>
<dbReference type="Gene3D" id="1.10.510.40">
    <property type="match status" value="1"/>
</dbReference>
<sequence length="635" mass="70646">MGVETQPQPHVSLLSSELHALLESSSCSPYQIPCTAEGYAKRALFATTSRLFACLVNEQIVDGYFVDCNGSGSGATSYLLIVPHASQLQSWKARFMATQLRHRPVVAAKPAARTSNIYAIRLLDPEDIGVGQWIIQADAAAVPITDPGQIMDQVSSWNAYKDTAVAAICQELRSSVANQTYAYMHPHPRPNIMHSTAIEWEQSIIEGHATHPMHRSRHAEPPLEPVSPDTELYQLNLGFVAIPRSEMCTEGMFEKLLEPLYRQADIATYTASNVSQYILDHVDRSLELVLPVHPVHVPAILELFKSARLLPFTVSAAAQASIRTVCPKALESLGYDIKLPLGVKISSALRTISPWSTFIGPRITQAIPKILQGAPIEGALLIAGEPASAVSNNPDFDIAKYLSCIIRENPEHICRPRGERVIVAAALTNYSASGISTVVEQWGLQTVSQRRGFLKDYVDKLFDAFLPPILNHGFAFEAHPQNSLLRIDAKTGAIKGFIVRDFGGVKVHRKTFQQSTGVDINMLPDACTDAHTMYEVYNLAYHTLIQCQIHRLVRALDLHYQGNGWAIVRESFEQRVPSDHPLRSAWYQDTFDLKCFIIMKLDGLYRDYIYRKVANVLFYKNENEGIDFPSSLELP</sequence>
<dbReference type="GO" id="GO:0016881">
    <property type="term" value="F:acid-amino acid ligase activity"/>
    <property type="evidence" value="ECO:0007669"/>
    <property type="project" value="UniProtKB-ARBA"/>
</dbReference>